<keyword evidence="3 6" id="KW-0067">ATP-binding</keyword>
<evidence type="ECO:0000256" key="4">
    <source>
        <dbReference type="SAM" id="MobiDB-lite"/>
    </source>
</evidence>
<protein>
    <submittedName>
        <fullName evidence="6">ABC transporter ATP-binding protein</fullName>
    </submittedName>
</protein>
<dbReference type="PANTHER" id="PTHR24220:SF86">
    <property type="entry name" value="ABC TRANSPORTER ABCH.1"/>
    <property type="match status" value="1"/>
</dbReference>
<dbReference type="InterPro" id="IPR017911">
    <property type="entry name" value="MacB-like_ATP-bd"/>
</dbReference>
<dbReference type="GO" id="GO:0016887">
    <property type="term" value="F:ATP hydrolysis activity"/>
    <property type="evidence" value="ECO:0007669"/>
    <property type="project" value="InterPro"/>
</dbReference>
<dbReference type="SUPFAM" id="SSF52540">
    <property type="entry name" value="P-loop containing nucleoside triphosphate hydrolases"/>
    <property type="match status" value="1"/>
</dbReference>
<dbReference type="SMART" id="SM00382">
    <property type="entry name" value="AAA"/>
    <property type="match status" value="1"/>
</dbReference>
<dbReference type="GO" id="GO:0005524">
    <property type="term" value="F:ATP binding"/>
    <property type="evidence" value="ECO:0007669"/>
    <property type="project" value="UniProtKB-KW"/>
</dbReference>
<dbReference type="AlphaFoldDB" id="A0A8J3KGJ4"/>
<feature type="domain" description="ABC transporter" evidence="5">
    <location>
        <begin position="5"/>
        <end position="244"/>
    </location>
</feature>
<keyword evidence="1" id="KW-0813">Transport</keyword>
<dbReference type="InterPro" id="IPR003593">
    <property type="entry name" value="AAA+_ATPase"/>
</dbReference>
<evidence type="ECO:0000313" key="6">
    <source>
        <dbReference type="EMBL" id="GIF99352.1"/>
    </source>
</evidence>
<dbReference type="GO" id="GO:0098796">
    <property type="term" value="C:membrane protein complex"/>
    <property type="evidence" value="ECO:0007669"/>
    <property type="project" value="UniProtKB-ARBA"/>
</dbReference>
<name>A0A8J3KGJ4_9ACTN</name>
<dbReference type="PANTHER" id="PTHR24220">
    <property type="entry name" value="IMPORT ATP-BINDING PROTEIN"/>
    <property type="match status" value="1"/>
</dbReference>
<dbReference type="GO" id="GO:0022857">
    <property type="term" value="F:transmembrane transporter activity"/>
    <property type="evidence" value="ECO:0007669"/>
    <property type="project" value="TreeGrafter"/>
</dbReference>
<proteinExistence type="predicted"/>
<dbReference type="CDD" id="cd03255">
    <property type="entry name" value="ABC_MJ0796_LolCDE_FtsE"/>
    <property type="match status" value="1"/>
</dbReference>
<evidence type="ECO:0000313" key="7">
    <source>
        <dbReference type="Proteomes" id="UP000659904"/>
    </source>
</evidence>
<dbReference type="RefSeq" id="WP_120316664.1">
    <property type="nucleotide sequence ID" value="NZ_BONH01000020.1"/>
</dbReference>
<dbReference type="FunFam" id="3.40.50.300:FF:000032">
    <property type="entry name" value="Export ABC transporter ATP-binding protein"/>
    <property type="match status" value="1"/>
</dbReference>
<dbReference type="PROSITE" id="PS00211">
    <property type="entry name" value="ABC_TRANSPORTER_1"/>
    <property type="match status" value="1"/>
</dbReference>
<accession>A0A8J3KGJ4</accession>
<dbReference type="GO" id="GO:0005886">
    <property type="term" value="C:plasma membrane"/>
    <property type="evidence" value="ECO:0007669"/>
    <property type="project" value="TreeGrafter"/>
</dbReference>
<dbReference type="PROSITE" id="PS50893">
    <property type="entry name" value="ABC_TRANSPORTER_2"/>
    <property type="match status" value="1"/>
</dbReference>
<comment type="caution">
    <text evidence="6">The sequence shown here is derived from an EMBL/GenBank/DDBJ whole genome shotgun (WGS) entry which is preliminary data.</text>
</comment>
<dbReference type="InterPro" id="IPR027417">
    <property type="entry name" value="P-loop_NTPase"/>
</dbReference>
<dbReference type="EMBL" id="BONH01000020">
    <property type="protein sequence ID" value="GIF99352.1"/>
    <property type="molecule type" value="Genomic_DNA"/>
</dbReference>
<dbReference type="Gene3D" id="3.40.50.300">
    <property type="entry name" value="P-loop containing nucleotide triphosphate hydrolases"/>
    <property type="match status" value="1"/>
</dbReference>
<keyword evidence="2" id="KW-0547">Nucleotide-binding</keyword>
<evidence type="ECO:0000259" key="5">
    <source>
        <dbReference type="PROSITE" id="PS50893"/>
    </source>
</evidence>
<organism evidence="6 7">
    <name type="scientific">Catellatospora citrea</name>
    <dbReference type="NCBI Taxonomy" id="53366"/>
    <lineage>
        <taxon>Bacteria</taxon>
        <taxon>Bacillati</taxon>
        <taxon>Actinomycetota</taxon>
        <taxon>Actinomycetes</taxon>
        <taxon>Micromonosporales</taxon>
        <taxon>Micromonosporaceae</taxon>
        <taxon>Catellatospora</taxon>
    </lineage>
</organism>
<evidence type="ECO:0000256" key="3">
    <source>
        <dbReference type="ARBA" id="ARBA00022840"/>
    </source>
</evidence>
<sequence length="269" mass="28529">MRPAIEVRQATRAYRVGETEVVALRGVSLTLHRGEHLAVVGPSGSGKSTLLQLLGGLDRPTAGSVLVDGRDTATLPQAELARIRNRVIGFVFQGFHLQPRASALDNVALPLVYRGVRRAERHRRAAEMLARVGLADRARHLPGQLSGGEQQRVAVARALVTEPAVLLADEPTGNLDSATGARLLDLLADLNAEHRVALAVVTHDHEVAARARRQIVMRDGRIVSDSSTGSDSDRHSDSGGGGGDSDSTVSDTSRHATAGPDRSGQGRRA</sequence>
<keyword evidence="7" id="KW-1185">Reference proteome</keyword>
<evidence type="ECO:0000256" key="1">
    <source>
        <dbReference type="ARBA" id="ARBA00022448"/>
    </source>
</evidence>
<dbReference type="InterPro" id="IPR017871">
    <property type="entry name" value="ABC_transporter-like_CS"/>
</dbReference>
<feature type="region of interest" description="Disordered" evidence="4">
    <location>
        <begin position="219"/>
        <end position="269"/>
    </location>
</feature>
<reference evidence="6 7" key="1">
    <citation type="submission" date="2021-01" db="EMBL/GenBank/DDBJ databases">
        <title>Whole genome shotgun sequence of Catellatospora citrea NBRC 14495.</title>
        <authorList>
            <person name="Komaki H."/>
            <person name="Tamura T."/>
        </authorList>
    </citation>
    <scope>NUCLEOTIDE SEQUENCE [LARGE SCALE GENOMIC DNA]</scope>
    <source>
        <strain evidence="6 7">NBRC 14495</strain>
    </source>
</reference>
<dbReference type="InterPro" id="IPR015854">
    <property type="entry name" value="ABC_transpr_LolD-like"/>
</dbReference>
<gene>
    <name evidence="6" type="ORF">Cci01nite_44460</name>
</gene>
<evidence type="ECO:0000256" key="2">
    <source>
        <dbReference type="ARBA" id="ARBA00022741"/>
    </source>
</evidence>
<dbReference type="Proteomes" id="UP000659904">
    <property type="component" value="Unassembled WGS sequence"/>
</dbReference>
<dbReference type="InterPro" id="IPR003439">
    <property type="entry name" value="ABC_transporter-like_ATP-bd"/>
</dbReference>
<dbReference type="Pfam" id="PF00005">
    <property type="entry name" value="ABC_tran"/>
    <property type="match status" value="1"/>
</dbReference>